<keyword evidence="5" id="KW-1185">Reference proteome</keyword>
<evidence type="ECO:0000313" key="4">
    <source>
        <dbReference type="EMBL" id="RLQ97140.1"/>
    </source>
</evidence>
<dbReference type="EMBL" id="RCVZ01000002">
    <property type="protein sequence ID" value="RLQ97140.1"/>
    <property type="molecule type" value="Genomic_DNA"/>
</dbReference>
<evidence type="ECO:0000313" key="5">
    <source>
        <dbReference type="Proteomes" id="UP000276770"/>
    </source>
</evidence>
<organism evidence="4 5">
    <name type="scientific">Falsibacillus albus</name>
    <dbReference type="NCBI Taxonomy" id="2478915"/>
    <lineage>
        <taxon>Bacteria</taxon>
        <taxon>Bacillati</taxon>
        <taxon>Bacillota</taxon>
        <taxon>Bacilli</taxon>
        <taxon>Bacillales</taxon>
        <taxon>Bacillaceae</taxon>
        <taxon>Falsibacillus</taxon>
    </lineage>
</organism>
<proteinExistence type="predicted"/>
<dbReference type="Pfam" id="PF01973">
    <property type="entry name" value="MptE-like"/>
    <property type="match status" value="1"/>
</dbReference>
<dbReference type="RefSeq" id="WP_121679090.1">
    <property type="nucleotide sequence ID" value="NZ_RCVZ01000002.1"/>
</dbReference>
<evidence type="ECO:0000256" key="1">
    <source>
        <dbReference type="SAM" id="Coils"/>
    </source>
</evidence>
<keyword evidence="1" id="KW-0175">Coiled coil</keyword>
<reference evidence="4 5" key="1">
    <citation type="submission" date="2018-10" db="EMBL/GenBank/DDBJ databases">
        <title>Falsibacillus sp. genome draft.</title>
        <authorList>
            <person name="Shi S."/>
        </authorList>
    </citation>
    <scope>NUCLEOTIDE SEQUENCE [LARGE SCALE GENOMIC DNA]</scope>
    <source>
        <strain evidence="4 5">GY 10110</strain>
    </source>
</reference>
<dbReference type="OrthoDB" id="5291305at2"/>
<sequence>MMFQENLILLTHFCNPALVDHMFEFEPLGKFEMAWSVENEKNIVCRYASEQWYIHRFEAMREEAQNIIEEQSAKINEETHVIFWGMGMGYHIEEFLRMFPNNEFTIFEPFEEVFYLLLNNRSVSPFLNKHLKGVFLPIGEDISIITDEVARVIGGRVLVIPLPSYEKKFPDDYSGFIQCLKNSFNKKGINLSTLGINQLNWIKNSIGNFPTTIDTEAILDKKRHFQNKPAIIVSAGPSLQDELENLRSIKEKKLAYIFAVGSANRALVQNEIYPDAVCSFEPQRANVHVFEEIVKNNISTIPIIYGTSIYRDSLEQYPGEKYHVITSQDVVSQSYLIKEGGRKPDVVNDAYSIAIFTYETLARLGCSPIILVGQNLAFRKGQYYAEGISYEWRDTKLTDEEMAQGKMLVEDVEGNWITTDPTFHEMRILLEEYIEKFNVETINTTKGGANIKGTDFIALDHLMENRLMKRIDDTDWRIKDGIPYDKETLIKQMEQMEKKMNEFLDLEKDFTKNLEKNKSMISQRKSIQKINTWLNKTNQLLQEMNKNEFYRVFITKVNALGYEVFTNKMQSAKEIDRFHLQKSEMVDAIEQYVMKCFEYAMEIAKDLTETHEKILKKLIP</sequence>
<dbReference type="Pfam" id="PF20157">
    <property type="entry name" value="Maf_flag10_N"/>
    <property type="match status" value="1"/>
</dbReference>
<dbReference type="InterPro" id="IPR045376">
    <property type="entry name" value="Maf_N"/>
</dbReference>
<dbReference type="PANTHER" id="PTHR41786">
    <property type="entry name" value="MOTILITY ACCESSORY FACTOR MAF"/>
    <property type="match status" value="1"/>
</dbReference>
<evidence type="ECO:0000259" key="2">
    <source>
        <dbReference type="Pfam" id="PF01973"/>
    </source>
</evidence>
<gene>
    <name evidence="4" type="ORF">D9X91_03010</name>
</gene>
<evidence type="ECO:0000259" key="3">
    <source>
        <dbReference type="Pfam" id="PF20157"/>
    </source>
</evidence>
<protein>
    <submittedName>
        <fullName evidence="4">DUF115 domain-containing protein</fullName>
    </submittedName>
</protein>
<feature type="domain" description="Glycosyltransferase Maf N-terminal" evidence="3">
    <location>
        <begin position="58"/>
        <end position="118"/>
    </location>
</feature>
<accession>A0A3L7K2V1</accession>
<feature type="coiled-coil region" evidence="1">
    <location>
        <begin position="54"/>
        <end position="81"/>
    </location>
</feature>
<dbReference type="Proteomes" id="UP000276770">
    <property type="component" value="Unassembled WGS sequence"/>
</dbReference>
<comment type="caution">
    <text evidence="4">The sequence shown here is derived from an EMBL/GenBank/DDBJ whole genome shotgun (WGS) entry which is preliminary data.</text>
</comment>
<dbReference type="PANTHER" id="PTHR41786:SF1">
    <property type="entry name" value="6-HYDROXYMETHYLPTERIN DIPHOSPHOKINASE MPTE-LIKE DOMAIN-CONTAINING PROTEIN"/>
    <property type="match status" value="1"/>
</dbReference>
<dbReference type="AlphaFoldDB" id="A0A3L7K2V1"/>
<name>A0A3L7K2V1_9BACI</name>
<dbReference type="InterPro" id="IPR002826">
    <property type="entry name" value="MptE-like"/>
</dbReference>
<feature type="domain" description="6-hydroxymethylpterin diphosphokinase MptE-like" evidence="2">
    <location>
        <begin position="204"/>
        <end position="380"/>
    </location>
</feature>